<feature type="transmembrane region" description="Helical" evidence="2">
    <location>
        <begin position="30"/>
        <end position="54"/>
    </location>
</feature>
<keyword evidence="2" id="KW-0472">Membrane</keyword>
<dbReference type="EMBL" id="CP033972">
    <property type="protein sequence ID" value="AZG44916.1"/>
    <property type="molecule type" value="Genomic_DNA"/>
</dbReference>
<keyword evidence="4" id="KW-1185">Reference proteome</keyword>
<proteinExistence type="predicted"/>
<evidence type="ECO:0000256" key="2">
    <source>
        <dbReference type="SAM" id="Phobius"/>
    </source>
</evidence>
<dbReference type="KEGG" id="gom:D7316_01508"/>
<evidence type="ECO:0000313" key="4">
    <source>
        <dbReference type="Proteomes" id="UP000271469"/>
    </source>
</evidence>
<feature type="transmembrane region" description="Helical" evidence="2">
    <location>
        <begin position="86"/>
        <end position="110"/>
    </location>
</feature>
<sequence length="119" mass="12373">MIDPQQAARYRRGMSAPAPSGHRRPTPTRAILLGALVGGLVVASVTFMITWLLLYPGDPFGGSPSTAESAQLTTENDDIVRDFTTMVAASVAGLGLVVGASAGAVIGWIAHTALLRQSR</sequence>
<keyword evidence="2" id="KW-0812">Transmembrane</keyword>
<dbReference type="AlphaFoldDB" id="A0A3G8JIJ6"/>
<accession>A0A3G8JIJ6</accession>
<reference evidence="3 4" key="1">
    <citation type="submission" date="2018-11" db="EMBL/GenBank/DDBJ databases">
        <title>Gordonia insulae sp. nov., isolated from an island soil.</title>
        <authorList>
            <person name="Kim Y.S."/>
            <person name="Kim S.B."/>
        </authorList>
    </citation>
    <scope>NUCLEOTIDE SEQUENCE [LARGE SCALE GENOMIC DNA]</scope>
    <source>
        <strain evidence="3 4">MMS17-SY073</strain>
    </source>
</reference>
<gene>
    <name evidence="3" type="ORF">D7316_01508</name>
</gene>
<name>A0A3G8JIJ6_9ACTN</name>
<evidence type="ECO:0000313" key="3">
    <source>
        <dbReference type="EMBL" id="AZG44916.1"/>
    </source>
</evidence>
<evidence type="ECO:0000256" key="1">
    <source>
        <dbReference type="SAM" id="MobiDB-lite"/>
    </source>
</evidence>
<protein>
    <submittedName>
        <fullName evidence="3">Uncharacterized protein</fullName>
    </submittedName>
</protein>
<keyword evidence="2" id="KW-1133">Transmembrane helix</keyword>
<dbReference type="Proteomes" id="UP000271469">
    <property type="component" value="Chromosome"/>
</dbReference>
<organism evidence="3 4">
    <name type="scientific">Gordonia insulae</name>
    <dbReference type="NCBI Taxonomy" id="2420509"/>
    <lineage>
        <taxon>Bacteria</taxon>
        <taxon>Bacillati</taxon>
        <taxon>Actinomycetota</taxon>
        <taxon>Actinomycetes</taxon>
        <taxon>Mycobacteriales</taxon>
        <taxon>Gordoniaceae</taxon>
        <taxon>Gordonia</taxon>
    </lineage>
</organism>
<feature type="region of interest" description="Disordered" evidence="1">
    <location>
        <begin position="1"/>
        <end position="25"/>
    </location>
</feature>